<accession>A0A8H7BH82</accession>
<dbReference type="EMBL" id="JABAYA010000203">
    <property type="protein sequence ID" value="KAF7722283.1"/>
    <property type="molecule type" value="Genomic_DNA"/>
</dbReference>
<organism evidence="2 3">
    <name type="scientific">Apophysomyces ossiformis</name>
    <dbReference type="NCBI Taxonomy" id="679940"/>
    <lineage>
        <taxon>Eukaryota</taxon>
        <taxon>Fungi</taxon>
        <taxon>Fungi incertae sedis</taxon>
        <taxon>Mucoromycota</taxon>
        <taxon>Mucoromycotina</taxon>
        <taxon>Mucoromycetes</taxon>
        <taxon>Mucorales</taxon>
        <taxon>Mucorineae</taxon>
        <taxon>Mucoraceae</taxon>
        <taxon>Apophysomyces</taxon>
    </lineage>
</organism>
<evidence type="ECO:0000256" key="1">
    <source>
        <dbReference type="SAM" id="SignalP"/>
    </source>
</evidence>
<feature type="signal peptide" evidence="1">
    <location>
        <begin position="1"/>
        <end position="21"/>
    </location>
</feature>
<reference evidence="2" key="1">
    <citation type="submission" date="2020-01" db="EMBL/GenBank/DDBJ databases">
        <title>Genome Sequencing of Three Apophysomyces-Like Fungal Strains Confirms a Novel Fungal Genus in the Mucoromycota with divergent Burkholderia-like Endosymbiotic Bacteria.</title>
        <authorList>
            <person name="Stajich J.E."/>
            <person name="Macias A.M."/>
            <person name="Carter-House D."/>
            <person name="Lovett B."/>
            <person name="Kasson L.R."/>
            <person name="Berry K."/>
            <person name="Grigoriev I."/>
            <person name="Chang Y."/>
            <person name="Spatafora J."/>
            <person name="Kasson M.T."/>
        </authorList>
    </citation>
    <scope>NUCLEOTIDE SEQUENCE</scope>
    <source>
        <strain evidence="2">NRRL A-21654</strain>
    </source>
</reference>
<dbReference type="AlphaFoldDB" id="A0A8H7BH82"/>
<gene>
    <name evidence="2" type="ORF">EC973_003467</name>
</gene>
<proteinExistence type="predicted"/>
<comment type="caution">
    <text evidence="2">The sequence shown here is derived from an EMBL/GenBank/DDBJ whole genome shotgun (WGS) entry which is preliminary data.</text>
</comment>
<sequence>MKLFILLCICAFALSISLVKAEIVSPLPNVTWYAGTRETVAFDTTGYTSNDTVTLFFDEDRSKPLAYGQVLKGNFTFVVPVQALSVGSRDKSHLLAVVRRNFYLWKVFALPVKVIMPPGNVLQVQDSPSPVRGASIKLGTLDQQLELD</sequence>
<keyword evidence="3" id="KW-1185">Reference proteome</keyword>
<feature type="chain" id="PRO_5034386184" evidence="1">
    <location>
        <begin position="22"/>
        <end position="148"/>
    </location>
</feature>
<dbReference type="Proteomes" id="UP000605846">
    <property type="component" value="Unassembled WGS sequence"/>
</dbReference>
<evidence type="ECO:0000313" key="2">
    <source>
        <dbReference type="EMBL" id="KAF7722283.1"/>
    </source>
</evidence>
<dbReference type="OrthoDB" id="2387215at2759"/>
<evidence type="ECO:0000313" key="3">
    <source>
        <dbReference type="Proteomes" id="UP000605846"/>
    </source>
</evidence>
<name>A0A8H7BH82_9FUNG</name>
<keyword evidence="1" id="KW-0732">Signal</keyword>
<protein>
    <submittedName>
        <fullName evidence="2">Uncharacterized protein</fullName>
    </submittedName>
</protein>